<dbReference type="Proteomes" id="UP000284824">
    <property type="component" value="Unassembled WGS sequence"/>
</dbReference>
<proteinExistence type="predicted"/>
<dbReference type="EMBL" id="SAUN01000001">
    <property type="protein sequence ID" value="RVX39148.1"/>
    <property type="molecule type" value="Genomic_DNA"/>
</dbReference>
<dbReference type="OrthoDB" id="4219687at2"/>
<comment type="caution">
    <text evidence="1">The sequence shown here is derived from an EMBL/GenBank/DDBJ whole genome shotgun (WGS) entry which is preliminary data.</text>
</comment>
<dbReference type="RefSeq" id="WP_127931686.1">
    <property type="nucleotide sequence ID" value="NZ_SAUN01000001.1"/>
</dbReference>
<evidence type="ECO:0000313" key="2">
    <source>
        <dbReference type="Proteomes" id="UP000284824"/>
    </source>
</evidence>
<organism evidence="1 2">
    <name type="scientific">Nonomuraea polychroma</name>
    <dbReference type="NCBI Taxonomy" id="46176"/>
    <lineage>
        <taxon>Bacteria</taxon>
        <taxon>Bacillati</taxon>
        <taxon>Actinomycetota</taxon>
        <taxon>Actinomycetes</taxon>
        <taxon>Streptosporangiales</taxon>
        <taxon>Streptosporangiaceae</taxon>
        <taxon>Nonomuraea</taxon>
    </lineage>
</organism>
<name>A0A438M0Z7_9ACTN</name>
<accession>A0A438M0Z7</accession>
<protein>
    <submittedName>
        <fullName evidence="1">Uncharacterized protein</fullName>
    </submittedName>
</protein>
<reference evidence="1 2" key="1">
    <citation type="submission" date="2019-01" db="EMBL/GenBank/DDBJ databases">
        <title>Sequencing the genomes of 1000 actinobacteria strains.</title>
        <authorList>
            <person name="Klenk H.-P."/>
        </authorList>
    </citation>
    <scope>NUCLEOTIDE SEQUENCE [LARGE SCALE GENOMIC DNA]</scope>
    <source>
        <strain evidence="1 2">DSM 43925</strain>
    </source>
</reference>
<sequence length="155" mass="17837">MTDIHEVDSVEVRDRLQGRTCAWCATYIPYSGRGRPPSYCSRSCRNRAWEVRTAERRLQRDIAAAAMRAEPVREVRTETITRTRTRVQTRLERRPPSTAKDWVEHLAALTGQLRKDGTLAPRHWDHRKLYHALMEALVVLGDAHPGGLDELAARR</sequence>
<evidence type="ECO:0000313" key="1">
    <source>
        <dbReference type="EMBL" id="RVX39148.1"/>
    </source>
</evidence>
<dbReference type="AlphaFoldDB" id="A0A438M0Z7"/>
<gene>
    <name evidence="1" type="ORF">EDD27_1495</name>
</gene>
<keyword evidence="2" id="KW-1185">Reference proteome</keyword>